<gene>
    <name evidence="1" type="ORF">JKL49_22710</name>
</gene>
<accession>A0A974P2A6</accession>
<dbReference type="SUPFAM" id="SSF53474">
    <property type="entry name" value="alpha/beta-Hydrolases"/>
    <property type="match status" value="1"/>
</dbReference>
<evidence type="ECO:0000313" key="1">
    <source>
        <dbReference type="EMBL" id="QQZ49659.1"/>
    </source>
</evidence>
<evidence type="ECO:0008006" key="2">
    <source>
        <dbReference type="Google" id="ProtNLM"/>
    </source>
</evidence>
<dbReference type="AlphaFoldDB" id="A0A974P2A6"/>
<name>A0A974P2A6_9CAUL</name>
<proteinExistence type="predicted"/>
<organism evidence="1">
    <name type="scientific">Phenylobacterium glaciei</name>
    <dbReference type="NCBI Taxonomy" id="2803784"/>
    <lineage>
        <taxon>Bacteria</taxon>
        <taxon>Pseudomonadati</taxon>
        <taxon>Pseudomonadota</taxon>
        <taxon>Alphaproteobacteria</taxon>
        <taxon>Caulobacterales</taxon>
        <taxon>Caulobacteraceae</taxon>
        <taxon>Phenylobacterium</taxon>
    </lineage>
</organism>
<dbReference type="Gene3D" id="3.40.50.1820">
    <property type="entry name" value="alpha/beta hydrolase"/>
    <property type="match status" value="1"/>
</dbReference>
<protein>
    <recommendedName>
        <fullName evidence="2">Alpha/beta hydrolase</fullName>
    </recommendedName>
</protein>
<reference evidence="1" key="1">
    <citation type="submission" date="2021-01" db="EMBL/GenBank/DDBJ databases">
        <title>Genome sequence of Phenylobacterium sp. 20VBR1 isolated from a valley glaceir, Ny-Alesund, Svalbard.</title>
        <authorList>
            <person name="Thomas F.A."/>
            <person name="Krishnan K.P."/>
            <person name="Sinha R.K."/>
        </authorList>
    </citation>
    <scope>NUCLEOTIDE SEQUENCE</scope>
    <source>
        <strain evidence="1">20VBR1</strain>
    </source>
</reference>
<dbReference type="InterPro" id="IPR029058">
    <property type="entry name" value="AB_hydrolase_fold"/>
</dbReference>
<sequence length="54" mass="5911">MRLWQGQADSWTPPAMAQALAAARPQSRTLRTFAGLSHYSTLRAALPEIFGGRP</sequence>
<dbReference type="EMBL" id="CP068570">
    <property type="protein sequence ID" value="QQZ49659.1"/>
    <property type="molecule type" value="Genomic_DNA"/>
</dbReference>